<dbReference type="PRINTS" id="PR00080">
    <property type="entry name" value="SDRFAMILY"/>
</dbReference>
<name>A0A0E0K7W8_ORYPU</name>
<dbReference type="Gene3D" id="3.40.50.720">
    <property type="entry name" value="NAD(P)-binding Rossmann-like Domain"/>
    <property type="match status" value="1"/>
</dbReference>
<protein>
    <submittedName>
        <fullName evidence="4">Uncharacterized protein</fullName>
    </submittedName>
</protein>
<evidence type="ECO:0000313" key="5">
    <source>
        <dbReference type="Proteomes" id="UP000026962"/>
    </source>
</evidence>
<organism evidence="4">
    <name type="scientific">Oryza punctata</name>
    <name type="common">Red rice</name>
    <dbReference type="NCBI Taxonomy" id="4537"/>
    <lineage>
        <taxon>Eukaryota</taxon>
        <taxon>Viridiplantae</taxon>
        <taxon>Streptophyta</taxon>
        <taxon>Embryophyta</taxon>
        <taxon>Tracheophyta</taxon>
        <taxon>Spermatophyta</taxon>
        <taxon>Magnoliopsida</taxon>
        <taxon>Liliopsida</taxon>
        <taxon>Poales</taxon>
        <taxon>Poaceae</taxon>
        <taxon>BOP clade</taxon>
        <taxon>Oryzoideae</taxon>
        <taxon>Oryzeae</taxon>
        <taxon>Oryzinae</taxon>
        <taxon>Oryza</taxon>
    </lineage>
</organism>
<accession>A0A0E0K7W8</accession>
<dbReference type="Pfam" id="PF00106">
    <property type="entry name" value="adh_short"/>
    <property type="match status" value="1"/>
</dbReference>
<dbReference type="PANTHER" id="PTHR24320">
    <property type="entry name" value="RETINOL DEHYDROGENASE"/>
    <property type="match status" value="1"/>
</dbReference>
<dbReference type="eggNOG" id="KOG1208">
    <property type="taxonomic scope" value="Eukaryota"/>
</dbReference>
<dbReference type="GO" id="GO:0016491">
    <property type="term" value="F:oxidoreductase activity"/>
    <property type="evidence" value="ECO:0007669"/>
    <property type="project" value="UniProtKB-KW"/>
</dbReference>
<dbReference type="EnsemblPlants" id="OPUNC03G01160.1">
    <property type="protein sequence ID" value="OPUNC03G01160.1"/>
    <property type="gene ID" value="OPUNC03G01160"/>
</dbReference>
<dbReference type="InterPro" id="IPR002347">
    <property type="entry name" value="SDR_fam"/>
</dbReference>
<dbReference type="SUPFAM" id="SSF51735">
    <property type="entry name" value="NAD(P)-binding Rossmann-fold domains"/>
    <property type="match status" value="1"/>
</dbReference>
<dbReference type="Gramene" id="OPUNC03G01160.1">
    <property type="protein sequence ID" value="OPUNC03G01160.1"/>
    <property type="gene ID" value="OPUNC03G01160"/>
</dbReference>
<evidence type="ECO:0000313" key="4">
    <source>
        <dbReference type="EnsemblPlants" id="OPUNC03G01160.1"/>
    </source>
</evidence>
<comment type="similarity">
    <text evidence="1 3">Belongs to the short-chain dehydrogenases/reductases (SDR) family.</text>
</comment>
<reference evidence="4" key="2">
    <citation type="submission" date="2018-05" db="EMBL/GenBank/DDBJ databases">
        <title>OpunRS2 (Oryza punctata Reference Sequence Version 2).</title>
        <authorList>
            <person name="Zhang J."/>
            <person name="Kudrna D."/>
            <person name="Lee S."/>
            <person name="Talag J."/>
            <person name="Welchert J."/>
            <person name="Wing R.A."/>
        </authorList>
    </citation>
    <scope>NUCLEOTIDE SEQUENCE [LARGE SCALE GENOMIC DNA]</scope>
</reference>
<proteinExistence type="inferred from homology"/>
<dbReference type="AlphaFoldDB" id="A0A0E0K7W8"/>
<evidence type="ECO:0000256" key="2">
    <source>
        <dbReference type="ARBA" id="ARBA00023002"/>
    </source>
</evidence>
<dbReference type="InterPro" id="IPR036291">
    <property type="entry name" value="NAD(P)-bd_dom_sf"/>
</dbReference>
<dbReference type="PANTHER" id="PTHR24320:SF114">
    <property type="entry name" value="OS03G0115700 PROTEIN"/>
    <property type="match status" value="1"/>
</dbReference>
<dbReference type="CDD" id="cd05327">
    <property type="entry name" value="retinol-DH_like_SDR_c_like"/>
    <property type="match status" value="1"/>
</dbReference>
<dbReference type="OMA" id="APHIRRY"/>
<reference evidence="4" key="1">
    <citation type="submission" date="2015-04" db="UniProtKB">
        <authorList>
            <consortium name="EnsemblPlants"/>
        </authorList>
    </citation>
    <scope>IDENTIFICATION</scope>
</reference>
<dbReference type="PRINTS" id="PR00081">
    <property type="entry name" value="GDHRDH"/>
</dbReference>
<keyword evidence="2" id="KW-0560">Oxidoreductase</keyword>
<keyword evidence="5" id="KW-1185">Reference proteome</keyword>
<sequence length="374" mass="39893">MDKITKSNVKNLQCSVITDPKVGRDGENDSARAIGGEVEMLRAAKYLLGSPGANGFGSKSTAEDVTAACPDLGCITAIITGATSGIGAETARVLAKRGARVVIPARNVKAAEDMRARIRGECPGANVLVLPLDLSSLASVRAFADRFLSLGLPLHLLINNAGKFSHGQLSLSEDGVEMTFATNYLGHFLLTKLLLGRMAETAAATGVQGRIVNVSSSVHSWFAGDWAEYLDLVTRRKIAYDATQAYAVSKLANVLHTKELAVRLKEMGANVTVNCVHPGIVRTRLNRDRDGLVTDLVFLLLSKLLKTIPQAAATTCYVAAHPRLAGVSGRYFADCNEALPSPAATNRHEAERLWQISEAMLLCTNQHSKDAAAT</sequence>
<evidence type="ECO:0000256" key="1">
    <source>
        <dbReference type="ARBA" id="ARBA00006484"/>
    </source>
</evidence>
<dbReference type="STRING" id="4537.A0A0E0K7W8"/>
<dbReference type="Proteomes" id="UP000026962">
    <property type="component" value="Chromosome 3"/>
</dbReference>
<evidence type="ECO:0000256" key="3">
    <source>
        <dbReference type="RuleBase" id="RU000363"/>
    </source>
</evidence>